<dbReference type="Proteomes" id="UP000002640">
    <property type="component" value="Unassembled WGS sequence"/>
</dbReference>
<accession>G4YSH8</accession>
<reference evidence="2 3" key="1">
    <citation type="journal article" date="2006" name="Science">
        <title>Phytophthora genome sequences uncover evolutionary origins and mechanisms of pathogenesis.</title>
        <authorList>
            <person name="Tyler B.M."/>
            <person name="Tripathy S."/>
            <person name="Zhang X."/>
            <person name="Dehal P."/>
            <person name="Jiang R.H."/>
            <person name="Aerts A."/>
            <person name="Arredondo F.D."/>
            <person name="Baxter L."/>
            <person name="Bensasson D."/>
            <person name="Beynon J.L."/>
            <person name="Chapman J."/>
            <person name="Damasceno C.M."/>
            <person name="Dorrance A.E."/>
            <person name="Dou D."/>
            <person name="Dickerman A.W."/>
            <person name="Dubchak I.L."/>
            <person name="Garbelotto M."/>
            <person name="Gijzen M."/>
            <person name="Gordon S.G."/>
            <person name="Govers F."/>
            <person name="Grunwald N.J."/>
            <person name="Huang W."/>
            <person name="Ivors K.L."/>
            <person name="Jones R.W."/>
            <person name="Kamoun S."/>
            <person name="Krampis K."/>
            <person name="Lamour K.H."/>
            <person name="Lee M.K."/>
            <person name="McDonald W.H."/>
            <person name="Medina M."/>
            <person name="Meijer H.J."/>
            <person name="Nordberg E.K."/>
            <person name="Maclean D.J."/>
            <person name="Ospina-Giraldo M.D."/>
            <person name="Morris P.F."/>
            <person name="Phuntumart V."/>
            <person name="Putnam N.H."/>
            <person name="Rash S."/>
            <person name="Rose J.K."/>
            <person name="Sakihama Y."/>
            <person name="Salamov A.A."/>
            <person name="Savidor A."/>
            <person name="Scheuring C.F."/>
            <person name="Smith B.M."/>
            <person name="Sobral B.W."/>
            <person name="Terry A."/>
            <person name="Torto-Alalibo T.A."/>
            <person name="Win J."/>
            <person name="Xu Z."/>
            <person name="Zhang H."/>
            <person name="Grigoriev I.V."/>
            <person name="Rokhsar D.S."/>
            <person name="Boore J.L."/>
        </authorList>
    </citation>
    <scope>NUCLEOTIDE SEQUENCE [LARGE SCALE GENOMIC DNA]</scope>
    <source>
        <strain evidence="2 3">P6497</strain>
    </source>
</reference>
<evidence type="ECO:0000256" key="1">
    <source>
        <dbReference type="SAM" id="Phobius"/>
    </source>
</evidence>
<keyword evidence="1" id="KW-0472">Membrane</keyword>
<dbReference type="EMBL" id="JH159152">
    <property type="protein sequence ID" value="EGZ22994.1"/>
    <property type="molecule type" value="Genomic_DNA"/>
</dbReference>
<dbReference type="AlphaFoldDB" id="G4YSH8"/>
<dbReference type="PANTHER" id="PTHR36766:SF36">
    <property type="entry name" value="AAA+ ATPASE DOMAIN-CONTAINING PROTEIN"/>
    <property type="match status" value="1"/>
</dbReference>
<dbReference type="PANTHER" id="PTHR36766">
    <property type="entry name" value="PLANT BROAD-SPECTRUM MILDEW RESISTANCE PROTEIN RPW8"/>
    <property type="match status" value="1"/>
</dbReference>
<gene>
    <name evidence="2" type="ORF">PHYSODRAFT_295574</name>
</gene>
<name>G4YSH8_PHYSP</name>
<dbReference type="InParanoid" id="G4YSH8"/>
<keyword evidence="1" id="KW-0812">Transmembrane</keyword>
<dbReference type="KEGG" id="psoj:PHYSODRAFT_295574"/>
<sequence>MNDRPVLTLLGVCDIYPTGWFETIASVIADPVQTAITHRILKSLRIVSVLDFFARIGVNMFLCVRLHYIVGLLHDSSWRKIHPYNVDAKHRYLAGAVFLCLAAMVVIFVEESLRTSTLACKPHEECRVNVWRWTNLPSDSLIQCPCLTMIDEDKTPKPYAEWIRPKDLTEKVAQRAGTGDLQTIQLTNRFLSVLPSELQWCEQLKHVSLIYTHIVELPDWFKDFTKLEYLHIEGIPEHSLLPLPDDSFSSMPSLTFIHLACHPSLAVLPSFDGLMGLKSLTLAVLLSLTELPSFEHLDSLERLQLSSMTSLTRLPDLPPVSTTLKSFVVSDRGTGAAMAFWARATCRILFVVYTQYLRRQQRRVWRIILLHQVLLL</sequence>
<keyword evidence="1" id="KW-1133">Transmembrane helix</keyword>
<dbReference type="SMR" id="G4YSH8"/>
<evidence type="ECO:0000313" key="3">
    <source>
        <dbReference type="Proteomes" id="UP000002640"/>
    </source>
</evidence>
<dbReference type="InterPro" id="IPR032675">
    <property type="entry name" value="LRR_dom_sf"/>
</dbReference>
<dbReference type="Gene3D" id="3.80.10.10">
    <property type="entry name" value="Ribonuclease Inhibitor"/>
    <property type="match status" value="1"/>
</dbReference>
<dbReference type="RefSeq" id="XP_009518282.1">
    <property type="nucleotide sequence ID" value="XM_009519987.1"/>
</dbReference>
<feature type="transmembrane region" description="Helical" evidence="1">
    <location>
        <begin position="52"/>
        <end position="71"/>
    </location>
</feature>
<dbReference type="GeneID" id="20641273"/>
<dbReference type="SUPFAM" id="SSF52058">
    <property type="entry name" value="L domain-like"/>
    <property type="match status" value="1"/>
</dbReference>
<protein>
    <submittedName>
        <fullName evidence="2">Uncharacterized protein</fullName>
    </submittedName>
</protein>
<keyword evidence="3" id="KW-1185">Reference proteome</keyword>
<feature type="transmembrane region" description="Helical" evidence="1">
    <location>
        <begin position="92"/>
        <end position="109"/>
    </location>
</feature>
<evidence type="ECO:0000313" key="2">
    <source>
        <dbReference type="EMBL" id="EGZ22994.1"/>
    </source>
</evidence>
<proteinExistence type="predicted"/>
<organism evidence="2 3">
    <name type="scientific">Phytophthora sojae (strain P6497)</name>
    <name type="common">Soybean stem and root rot agent</name>
    <name type="synonym">Phytophthora megasperma f. sp. glycines</name>
    <dbReference type="NCBI Taxonomy" id="1094619"/>
    <lineage>
        <taxon>Eukaryota</taxon>
        <taxon>Sar</taxon>
        <taxon>Stramenopiles</taxon>
        <taxon>Oomycota</taxon>
        <taxon>Peronosporomycetes</taxon>
        <taxon>Peronosporales</taxon>
        <taxon>Peronosporaceae</taxon>
        <taxon>Phytophthora</taxon>
    </lineage>
</organism>